<proteinExistence type="predicted"/>
<organism evidence="2 3">
    <name type="scientific">Bernardetia litoralis (strain ATCC 23117 / DSM 6794 / NBRC 15988 / NCIMB 1366 / Fx l1 / Sio-4)</name>
    <name type="common">Flexibacter litoralis</name>
    <dbReference type="NCBI Taxonomy" id="880071"/>
    <lineage>
        <taxon>Bacteria</taxon>
        <taxon>Pseudomonadati</taxon>
        <taxon>Bacteroidota</taxon>
        <taxon>Cytophagia</taxon>
        <taxon>Cytophagales</taxon>
        <taxon>Bernardetiaceae</taxon>
        <taxon>Bernardetia</taxon>
    </lineage>
</organism>
<dbReference type="EMBL" id="CP003345">
    <property type="protein sequence ID" value="AFM06277.1"/>
    <property type="molecule type" value="Genomic_DNA"/>
</dbReference>
<name>I4AQP2_BERLS</name>
<evidence type="ECO:0000259" key="1">
    <source>
        <dbReference type="Pfam" id="PF13175"/>
    </source>
</evidence>
<protein>
    <recommendedName>
        <fullName evidence="1">Endonuclease GajA/Old nuclease/RecF-like AAA domain-containing protein</fullName>
    </recommendedName>
</protein>
<keyword evidence="3" id="KW-1185">Reference proteome</keyword>
<dbReference type="InterPro" id="IPR041685">
    <property type="entry name" value="AAA_GajA/Old/RecF-like"/>
</dbReference>
<dbReference type="KEGG" id="fli:Fleli_3975"/>
<dbReference type="HOGENOM" id="CLU_028862_0_0_10"/>
<dbReference type="SUPFAM" id="SSF52540">
    <property type="entry name" value="P-loop containing nucleoside triphosphate hydrolases"/>
    <property type="match status" value="1"/>
</dbReference>
<dbReference type="Pfam" id="PF13175">
    <property type="entry name" value="AAA_15"/>
    <property type="match status" value="1"/>
</dbReference>
<dbReference type="Proteomes" id="UP000006054">
    <property type="component" value="Chromosome"/>
</dbReference>
<dbReference type="STRING" id="880071.Fleli_3975"/>
<dbReference type="PANTHER" id="PTHR43581:SF4">
    <property type="entry name" value="ATP_GTP PHOSPHATASE"/>
    <property type="match status" value="1"/>
</dbReference>
<dbReference type="RefSeq" id="WP_014799700.1">
    <property type="nucleotide sequence ID" value="NC_018018.1"/>
</dbReference>
<dbReference type="PANTHER" id="PTHR43581">
    <property type="entry name" value="ATP/GTP PHOSPHATASE"/>
    <property type="match status" value="1"/>
</dbReference>
<dbReference type="InterPro" id="IPR027417">
    <property type="entry name" value="P-loop_NTPase"/>
</dbReference>
<evidence type="ECO:0000313" key="2">
    <source>
        <dbReference type="EMBL" id="AFM06277.1"/>
    </source>
</evidence>
<dbReference type="OrthoDB" id="9792800at2"/>
<dbReference type="eggNOG" id="COG3593">
    <property type="taxonomic scope" value="Bacteria"/>
</dbReference>
<feature type="domain" description="Endonuclease GajA/Old nuclease/RecF-like AAA" evidence="1">
    <location>
        <begin position="23"/>
        <end position="344"/>
    </location>
</feature>
<dbReference type="Gene3D" id="3.40.50.300">
    <property type="entry name" value="P-loop containing nucleotide triphosphate hydrolases"/>
    <property type="match status" value="1"/>
</dbReference>
<accession>I4AQP2</accession>
<evidence type="ECO:0000313" key="3">
    <source>
        <dbReference type="Proteomes" id="UP000006054"/>
    </source>
</evidence>
<dbReference type="InterPro" id="IPR051396">
    <property type="entry name" value="Bact_Antivir_Def_Nuclease"/>
</dbReference>
<sequence>MITAIKIDEENFKAYSLVHEQEEGNKGYLDNLSKINIFIGENNSGKSRFIREVFSIQNLLIKSKHSEEVNKIIKNYNDIFLSWANKYPNGIAQRDGIENVTNELKSTLLSNINIDNFNANEITHVMRNVIDYIQRVSINSLMQNIRQEGVEIMNKVYDIHTPPLHQIKREVDSIKTNRIYIPMLRGLRTYGKDYYLERTKKDYFEEIKDIEKRIFTGLGLYEDCKNLLLGAKEDRDKIRKFEEFLSECFFDGKDVNLIPSIKDDVLHVRIGKQEFPVSQLGDGIQSIIILTYPLFFNQEKHMLFFFEEPEQCLHPAYQRVFMETLMRKEFDSFQYFFTTHSNHLLDITLEIDKVSIYTFKKTNDSMDTPTFEIENVDNENTDILRLIGVRNSSVFLSNCTIWVEGITDRIYIRKYLEVFQKTQDIKFLEDIHYSFVEYGGGNITHWSFLEDADPNHSNILVDRLCGKLFLISDQDGAGEEIDGETQKTAKAERHEKLEKKLGNRYYCLQAREIENLLDTEILKEVVKSYQPKDNDKFGFTENFTYENYKDKKIGDFIDANIIDSTRKAKYAKSSGTIKDDKVDFAKRAVKEIKSIDNLSEEAKKLSGKLYEFIKFQNKK</sequence>
<dbReference type="AlphaFoldDB" id="I4AQP2"/>
<gene>
    <name evidence="2" type="ordered locus">Fleli_3975</name>
</gene>
<dbReference type="PATRIC" id="fig|880071.3.peg.3975"/>
<reference evidence="3" key="1">
    <citation type="submission" date="2012-06" db="EMBL/GenBank/DDBJ databases">
        <title>The complete genome of Flexibacter litoralis DSM 6794.</title>
        <authorList>
            <person name="Lucas S."/>
            <person name="Copeland A."/>
            <person name="Lapidus A."/>
            <person name="Glavina del Rio T."/>
            <person name="Dalin E."/>
            <person name="Tice H."/>
            <person name="Bruce D."/>
            <person name="Goodwin L."/>
            <person name="Pitluck S."/>
            <person name="Peters L."/>
            <person name="Ovchinnikova G."/>
            <person name="Lu M."/>
            <person name="Kyrpides N."/>
            <person name="Mavromatis K."/>
            <person name="Ivanova N."/>
            <person name="Brettin T."/>
            <person name="Detter J.C."/>
            <person name="Han C."/>
            <person name="Larimer F."/>
            <person name="Land M."/>
            <person name="Hauser L."/>
            <person name="Markowitz V."/>
            <person name="Cheng J.-F."/>
            <person name="Hugenholtz P."/>
            <person name="Woyke T."/>
            <person name="Wu D."/>
            <person name="Spring S."/>
            <person name="Lang E."/>
            <person name="Kopitz M."/>
            <person name="Brambilla E."/>
            <person name="Klenk H.-P."/>
            <person name="Eisen J.A."/>
        </authorList>
    </citation>
    <scope>NUCLEOTIDE SEQUENCE [LARGE SCALE GENOMIC DNA]</scope>
    <source>
        <strain evidence="3">ATCC 23117 / DSM 6794 / NBRC 15988 / NCIMB 1366 / Sio-4</strain>
    </source>
</reference>